<evidence type="ECO:0000313" key="2">
    <source>
        <dbReference type="EMBL" id="CAD8423489.1"/>
    </source>
</evidence>
<dbReference type="AlphaFoldDB" id="A0A7S0CID3"/>
<name>A0A7S0CID3_9STRA</name>
<feature type="region of interest" description="Disordered" evidence="1">
    <location>
        <begin position="63"/>
        <end position="139"/>
    </location>
</feature>
<accession>A0A7S0CID3</accession>
<proteinExistence type="predicted"/>
<protein>
    <submittedName>
        <fullName evidence="2">Uncharacterized protein</fullName>
    </submittedName>
</protein>
<reference evidence="2" key="1">
    <citation type="submission" date="2021-01" db="EMBL/GenBank/DDBJ databases">
        <authorList>
            <person name="Corre E."/>
            <person name="Pelletier E."/>
            <person name="Niang G."/>
            <person name="Scheremetjew M."/>
            <person name="Finn R."/>
            <person name="Kale V."/>
            <person name="Holt S."/>
            <person name="Cochrane G."/>
            <person name="Meng A."/>
            <person name="Brown T."/>
            <person name="Cohen L."/>
        </authorList>
    </citation>
    <scope>NUCLEOTIDE SEQUENCE</scope>
    <source>
        <strain evidence="2">CCAP1064/1</strain>
    </source>
</reference>
<sequence length="139" mass="15311">MKKDVGTLKTEVKDLRAKVYGEAYIADSTNQIMAQESSIDADEQTSKLRKDVDKLSKDLKLVKKNLRDPAASASRKNQKEKHATPKKGKQHPKSSTSTIKEKGAEVGEKSTRRHQTVTSSRDESSITDSATVLAQLGIE</sequence>
<feature type="compositionally biased region" description="Basic residues" evidence="1">
    <location>
        <begin position="76"/>
        <end position="92"/>
    </location>
</feature>
<feature type="compositionally biased region" description="Basic and acidic residues" evidence="1">
    <location>
        <begin position="99"/>
        <end position="110"/>
    </location>
</feature>
<evidence type="ECO:0000256" key="1">
    <source>
        <dbReference type="SAM" id="MobiDB-lite"/>
    </source>
</evidence>
<organism evidence="2">
    <name type="scientific">Proboscia inermis</name>
    <dbReference type="NCBI Taxonomy" id="420281"/>
    <lineage>
        <taxon>Eukaryota</taxon>
        <taxon>Sar</taxon>
        <taxon>Stramenopiles</taxon>
        <taxon>Ochrophyta</taxon>
        <taxon>Bacillariophyta</taxon>
        <taxon>Coscinodiscophyceae</taxon>
        <taxon>Rhizosoleniophycidae</taxon>
        <taxon>Rhizosoleniales</taxon>
        <taxon>Rhizosoleniaceae</taxon>
        <taxon>Proboscia</taxon>
    </lineage>
</organism>
<dbReference type="EMBL" id="HBEL01042148">
    <property type="protein sequence ID" value="CAD8423489.1"/>
    <property type="molecule type" value="Transcribed_RNA"/>
</dbReference>
<gene>
    <name evidence="2" type="ORF">PINE0816_LOCUS19647</name>
</gene>